<gene>
    <name evidence="2" type="ORF">AMECASPLE_006797</name>
</gene>
<keyword evidence="3" id="KW-1185">Reference proteome</keyword>
<dbReference type="Proteomes" id="UP001469553">
    <property type="component" value="Unassembled WGS sequence"/>
</dbReference>
<sequence>MTVTFFLPQPSIPLCLCLSLVLRLLLAYFQQQRAPACEPTLSEDFKAERVSDERARDSKKQQTKLTGTKMLNTHTVSLCKSFSVSFNQLFVPDNLYFSHCKYK</sequence>
<feature type="signal peptide" evidence="1">
    <location>
        <begin position="1"/>
        <end position="27"/>
    </location>
</feature>
<reference evidence="2 3" key="1">
    <citation type="submission" date="2021-06" db="EMBL/GenBank/DDBJ databases">
        <authorList>
            <person name="Palmer J.M."/>
        </authorList>
    </citation>
    <scope>NUCLEOTIDE SEQUENCE [LARGE SCALE GENOMIC DNA]</scope>
    <source>
        <strain evidence="2 3">AS_MEX2019</strain>
        <tissue evidence="2">Muscle</tissue>
    </source>
</reference>
<organism evidence="2 3">
    <name type="scientific">Ameca splendens</name>
    <dbReference type="NCBI Taxonomy" id="208324"/>
    <lineage>
        <taxon>Eukaryota</taxon>
        <taxon>Metazoa</taxon>
        <taxon>Chordata</taxon>
        <taxon>Craniata</taxon>
        <taxon>Vertebrata</taxon>
        <taxon>Euteleostomi</taxon>
        <taxon>Actinopterygii</taxon>
        <taxon>Neopterygii</taxon>
        <taxon>Teleostei</taxon>
        <taxon>Neoteleostei</taxon>
        <taxon>Acanthomorphata</taxon>
        <taxon>Ovalentaria</taxon>
        <taxon>Atherinomorphae</taxon>
        <taxon>Cyprinodontiformes</taxon>
        <taxon>Goodeidae</taxon>
        <taxon>Ameca</taxon>
    </lineage>
</organism>
<comment type="caution">
    <text evidence="2">The sequence shown here is derived from an EMBL/GenBank/DDBJ whole genome shotgun (WGS) entry which is preliminary data.</text>
</comment>
<keyword evidence="1" id="KW-0732">Signal</keyword>
<evidence type="ECO:0000256" key="1">
    <source>
        <dbReference type="SAM" id="SignalP"/>
    </source>
</evidence>
<evidence type="ECO:0000313" key="2">
    <source>
        <dbReference type="EMBL" id="MEQ2279185.1"/>
    </source>
</evidence>
<accession>A0ABV0XCK8</accession>
<feature type="chain" id="PRO_5047536429" description="Secreted protein" evidence="1">
    <location>
        <begin position="28"/>
        <end position="103"/>
    </location>
</feature>
<dbReference type="EMBL" id="JAHRIP010000333">
    <property type="protein sequence ID" value="MEQ2279185.1"/>
    <property type="molecule type" value="Genomic_DNA"/>
</dbReference>
<proteinExistence type="predicted"/>
<evidence type="ECO:0000313" key="3">
    <source>
        <dbReference type="Proteomes" id="UP001469553"/>
    </source>
</evidence>
<protein>
    <recommendedName>
        <fullName evidence="4">Secreted protein</fullName>
    </recommendedName>
</protein>
<evidence type="ECO:0008006" key="4">
    <source>
        <dbReference type="Google" id="ProtNLM"/>
    </source>
</evidence>
<name>A0ABV0XCK8_9TELE</name>